<dbReference type="NCBIfam" id="TIGR04098">
    <property type="entry name" value="LnmK_bifunc"/>
    <property type="match status" value="1"/>
</dbReference>
<dbReference type="Proteomes" id="UP000199501">
    <property type="component" value="Unassembled WGS sequence"/>
</dbReference>
<dbReference type="OrthoDB" id="3374280at2"/>
<name>A0A1G6WA43_9PSEU</name>
<accession>A0A1G6WA43</accession>
<reference evidence="3" key="1">
    <citation type="submission" date="2016-10" db="EMBL/GenBank/DDBJ databases">
        <authorList>
            <person name="Varghese N."/>
            <person name="Submissions S."/>
        </authorList>
    </citation>
    <scope>NUCLEOTIDE SEQUENCE [LARGE SCALE GENOMIC DNA]</scope>
    <source>
        <strain evidence="3">IBRC-M 10403</strain>
    </source>
</reference>
<keyword evidence="3" id="KW-1185">Reference proteome</keyword>
<dbReference type="InterPro" id="IPR024091">
    <property type="entry name" value="LnmK-like_bifun_acyl/decarbox"/>
</dbReference>
<dbReference type="EMBL" id="FMZZ01000014">
    <property type="protein sequence ID" value="SDD61926.1"/>
    <property type="molecule type" value="Genomic_DNA"/>
</dbReference>
<gene>
    <name evidence="2" type="ORF">SAMN05216174_11457</name>
</gene>
<dbReference type="Pfam" id="PF18238">
    <property type="entry name" value="LnmK_N_HDF"/>
    <property type="match status" value="1"/>
</dbReference>
<feature type="domain" description="LnmK N-terminal" evidence="1">
    <location>
        <begin position="23"/>
        <end position="195"/>
    </location>
</feature>
<dbReference type="STRING" id="1271860.SAMN05216174_11457"/>
<sequence length="319" mass="35604">MTTAATRAQHPEFEIVDDHTVWRRLTIRPGMCGHNSLFVGQVGDWTWETVSTLCGTNVFAARDASGAPTYLAFYYFHIRGNPAFHHGALTFGDRIEVTSSSFDYGSESVLTLHRISRTPGHRAAIDPVEFFEDQRPDCLYVQNFNRWVTRSDAKSNLGLVKSSPPDFRHGHLPTLPAKHSPRLTYKQARTAHTFHDVTSPDYRQAGTASFDYGIDITRDINGVGLIYFASYFSIVDKAVLTLWRELGRSDESFLNRAVLDHKLCYLGNANLDSILRVSVQAFRSVADPGHEVFNVVATDRGTGKAIAVSTIHLTSEVPQ</sequence>
<dbReference type="RefSeq" id="WP_091455307.1">
    <property type="nucleotide sequence ID" value="NZ_FMZZ01000014.1"/>
</dbReference>
<dbReference type="Gene3D" id="3.10.129.10">
    <property type="entry name" value="Hotdog Thioesterase"/>
    <property type="match status" value="1"/>
</dbReference>
<dbReference type="InterPro" id="IPR040718">
    <property type="entry name" value="LnmK_N_HDF"/>
</dbReference>
<evidence type="ECO:0000313" key="2">
    <source>
        <dbReference type="EMBL" id="SDD61926.1"/>
    </source>
</evidence>
<evidence type="ECO:0000313" key="3">
    <source>
        <dbReference type="Proteomes" id="UP000199501"/>
    </source>
</evidence>
<evidence type="ECO:0000259" key="1">
    <source>
        <dbReference type="Pfam" id="PF18238"/>
    </source>
</evidence>
<protein>
    <submittedName>
        <fullName evidence="2">Biosynthesis cluster domain-containing protein</fullName>
    </submittedName>
</protein>
<dbReference type="AlphaFoldDB" id="A0A1G6WA43"/>
<organism evidence="2 3">
    <name type="scientific">Actinokineospora iranica</name>
    <dbReference type="NCBI Taxonomy" id="1271860"/>
    <lineage>
        <taxon>Bacteria</taxon>
        <taxon>Bacillati</taxon>
        <taxon>Actinomycetota</taxon>
        <taxon>Actinomycetes</taxon>
        <taxon>Pseudonocardiales</taxon>
        <taxon>Pseudonocardiaceae</taxon>
        <taxon>Actinokineospora</taxon>
    </lineage>
</organism>
<proteinExistence type="predicted"/>